<reference evidence="3 4" key="1">
    <citation type="submission" date="2021-04" db="EMBL/GenBank/DDBJ databases">
        <authorList>
            <person name="Ivanova A."/>
        </authorList>
    </citation>
    <scope>NUCLEOTIDE SEQUENCE [LARGE SCALE GENOMIC DNA]</scope>
    <source>
        <strain evidence="3 4">G18</strain>
    </source>
</reference>
<evidence type="ECO:0000313" key="3">
    <source>
        <dbReference type="EMBL" id="MBP3953757.1"/>
    </source>
</evidence>
<dbReference type="InterPro" id="IPR012338">
    <property type="entry name" value="Beta-lactam/transpept-like"/>
</dbReference>
<proteinExistence type="predicted"/>
<accession>A0ABS5BJV3</accession>
<dbReference type="EMBL" id="JAGKQQ010000001">
    <property type="protein sequence ID" value="MBP3953757.1"/>
    <property type="molecule type" value="Genomic_DNA"/>
</dbReference>
<dbReference type="PANTHER" id="PTHR43283">
    <property type="entry name" value="BETA-LACTAMASE-RELATED"/>
    <property type="match status" value="1"/>
</dbReference>
<gene>
    <name evidence="3" type="ORF">J8F10_00380</name>
</gene>
<dbReference type="PANTHER" id="PTHR43283:SF3">
    <property type="entry name" value="BETA-LACTAMASE FAMILY PROTEIN (AFU_ORTHOLOGUE AFUA_5G07500)"/>
    <property type="match status" value="1"/>
</dbReference>
<protein>
    <submittedName>
        <fullName evidence="3">Beta-lactamase family protein</fullName>
    </submittedName>
</protein>
<evidence type="ECO:0000259" key="2">
    <source>
        <dbReference type="Pfam" id="PF00144"/>
    </source>
</evidence>
<dbReference type="Pfam" id="PF00144">
    <property type="entry name" value="Beta-lactamase"/>
    <property type="match status" value="1"/>
</dbReference>
<comment type="caution">
    <text evidence="3">The sequence shown here is derived from an EMBL/GenBank/DDBJ whole genome shotgun (WGS) entry which is preliminary data.</text>
</comment>
<keyword evidence="1" id="KW-0732">Signal</keyword>
<keyword evidence="4" id="KW-1185">Reference proteome</keyword>
<feature type="signal peptide" evidence="1">
    <location>
        <begin position="1"/>
        <end position="29"/>
    </location>
</feature>
<dbReference type="InterPro" id="IPR050789">
    <property type="entry name" value="Diverse_Enzym_Activities"/>
</dbReference>
<dbReference type="SUPFAM" id="SSF56601">
    <property type="entry name" value="beta-lactamase/transpeptidase-like"/>
    <property type="match status" value="1"/>
</dbReference>
<dbReference type="Proteomes" id="UP000676565">
    <property type="component" value="Unassembled WGS sequence"/>
</dbReference>
<name>A0ABS5BJV3_9BACT</name>
<dbReference type="InterPro" id="IPR001466">
    <property type="entry name" value="Beta-lactam-related"/>
</dbReference>
<evidence type="ECO:0000313" key="4">
    <source>
        <dbReference type="Proteomes" id="UP000676565"/>
    </source>
</evidence>
<feature type="chain" id="PRO_5046505865" evidence="1">
    <location>
        <begin position="30"/>
        <end position="513"/>
    </location>
</feature>
<dbReference type="RefSeq" id="WP_210651510.1">
    <property type="nucleotide sequence ID" value="NZ_JAGKQQ010000001.1"/>
</dbReference>
<feature type="domain" description="Beta-lactamase-related" evidence="2">
    <location>
        <begin position="56"/>
        <end position="393"/>
    </location>
</feature>
<sequence>MTSTRARFCQRTAVWVAAVWFVPMSVSVAAEEKAAFPAATPESQGVSAAAVRRVASEVEEYVKNGTIVGGELLIIKNRKTILHEVYGDRDREDKRAMERGTVFNVRSMTKPLTGVAVQMLADEGKLSLDDPVAKHLPGFDNDKSKAITIGQLLQHRSGLPLTILKVKIDEHPDLQAQAKAIGENGPRFKPGEKFWYSDAGSDAAAAVVERISGTTIDRFVAERILQPLGMADSFYLSKADDPRKKRVASLYLGKPGEWTRFWKPDGAPFYPFAWGSQTLYSTPADYARFLALWMDGGMGGGKRLLSNEAIARILAPVSPMKALGTDKPYPCGFFGLKPHYGQMSMLYAPGDSPARTEVRAFGHGGSDGTGAWAFPAENLIVCYFTQSRGQVSTIRLETTIQDALLPREGTGKVPDEMKPLVGTYYATFGPFKNTPFQVVFRCGKLALDIPGELVYELREPDKEGRRQLASSDSTGVSFKKDGEGKVSALLLHKTKTTYELPRDKPDDAKEPKK</sequence>
<evidence type="ECO:0000256" key="1">
    <source>
        <dbReference type="SAM" id="SignalP"/>
    </source>
</evidence>
<dbReference type="Gene3D" id="3.40.710.10">
    <property type="entry name" value="DD-peptidase/beta-lactamase superfamily"/>
    <property type="match status" value="1"/>
</dbReference>
<organism evidence="3 4">
    <name type="scientific">Gemmata palustris</name>
    <dbReference type="NCBI Taxonomy" id="2822762"/>
    <lineage>
        <taxon>Bacteria</taxon>
        <taxon>Pseudomonadati</taxon>
        <taxon>Planctomycetota</taxon>
        <taxon>Planctomycetia</taxon>
        <taxon>Gemmatales</taxon>
        <taxon>Gemmataceae</taxon>
        <taxon>Gemmata</taxon>
    </lineage>
</organism>